<accession>A0A1M7ZXH4</accession>
<proteinExistence type="predicted"/>
<dbReference type="AlphaFoldDB" id="A0A1M7ZXH4"/>
<name>A0A1M7ZXH4_9FLAO</name>
<dbReference type="OrthoDB" id="1376171at2"/>
<reference evidence="3" key="1">
    <citation type="submission" date="2016-12" db="EMBL/GenBank/DDBJ databases">
        <authorList>
            <person name="Varghese N."/>
            <person name="Submissions S."/>
        </authorList>
    </citation>
    <scope>NUCLEOTIDE SEQUENCE [LARGE SCALE GENOMIC DNA]</scope>
    <source>
        <strain evidence="3">DSM 18830</strain>
    </source>
</reference>
<dbReference type="EMBL" id="FRYK01000003">
    <property type="protein sequence ID" value="SHO73523.1"/>
    <property type="molecule type" value="Genomic_DNA"/>
</dbReference>
<keyword evidence="3" id="KW-1185">Reference proteome</keyword>
<organism evidence="2 3">
    <name type="scientific">Flavobacterium cucumis</name>
    <dbReference type="NCBI Taxonomy" id="416016"/>
    <lineage>
        <taxon>Bacteria</taxon>
        <taxon>Pseudomonadati</taxon>
        <taxon>Bacteroidota</taxon>
        <taxon>Flavobacteriia</taxon>
        <taxon>Flavobacteriales</taxon>
        <taxon>Flavobacteriaceae</taxon>
        <taxon>Flavobacterium</taxon>
    </lineage>
</organism>
<dbReference type="STRING" id="416016.SAMN05443547_1884"/>
<protein>
    <submittedName>
        <fullName evidence="2">Uncharacterized protein</fullName>
    </submittedName>
</protein>
<evidence type="ECO:0000313" key="3">
    <source>
        <dbReference type="Proteomes" id="UP000184611"/>
    </source>
</evidence>
<dbReference type="RefSeq" id="WP_073583734.1">
    <property type="nucleotide sequence ID" value="NZ_CBCSEA010000005.1"/>
</dbReference>
<keyword evidence="1" id="KW-1133">Transmembrane helix</keyword>
<dbReference type="Proteomes" id="UP000184611">
    <property type="component" value="Unassembled WGS sequence"/>
</dbReference>
<sequence length="154" mass="16790">MKQFFLTITIVSFSLSFAQKLEYTNGKIFQNGEQLSSFETKKAMETDLKALHVFKKAKTKESVGGFILGLGLGGTVADLVMGLTSEVKYPSALTYAGVGLMAISIPILSGKKKMVQESIDMYNSGLQDQKKSLGDNFEFNIVNNSNGLGLQINF</sequence>
<keyword evidence="1" id="KW-0812">Transmembrane</keyword>
<evidence type="ECO:0000313" key="2">
    <source>
        <dbReference type="EMBL" id="SHO73523.1"/>
    </source>
</evidence>
<keyword evidence="1" id="KW-0472">Membrane</keyword>
<gene>
    <name evidence="2" type="ORF">SAMN05443547_1884</name>
</gene>
<feature type="transmembrane region" description="Helical" evidence="1">
    <location>
        <begin position="89"/>
        <end position="108"/>
    </location>
</feature>
<evidence type="ECO:0000256" key="1">
    <source>
        <dbReference type="SAM" id="Phobius"/>
    </source>
</evidence>